<protein>
    <submittedName>
        <fullName evidence="1">Putative ovule protein</fullName>
    </submittedName>
</protein>
<dbReference type="EMBL" id="GEDG01035395">
    <property type="protein sequence ID" value="JAP09229.1"/>
    <property type="molecule type" value="Transcribed_RNA"/>
</dbReference>
<reference evidence="1" key="1">
    <citation type="submission" date="2015-12" db="EMBL/GenBank/DDBJ databases">
        <title>Gene expression during late stages of embryo sac development: a critical building block for successful pollen-pistil interactions.</title>
        <authorList>
            <person name="Liu Y."/>
            <person name="Joly V."/>
            <person name="Sabar M."/>
            <person name="Matton D.P."/>
        </authorList>
    </citation>
    <scope>NUCLEOTIDE SEQUENCE</scope>
</reference>
<sequence length="83" mass="9554">RFFYSNSTPFLWRCNNSPVQWNFFISSVVFHRKFRKSLSGLCITLPGACGSEDIEQHPHSLLTQLTLLLRDTEPDASVQTTKH</sequence>
<name>A0A0V0GN33_SOLCH</name>
<feature type="non-terminal residue" evidence="1">
    <location>
        <position position="1"/>
    </location>
</feature>
<organism evidence="1">
    <name type="scientific">Solanum chacoense</name>
    <name type="common">Chaco potato</name>
    <dbReference type="NCBI Taxonomy" id="4108"/>
    <lineage>
        <taxon>Eukaryota</taxon>
        <taxon>Viridiplantae</taxon>
        <taxon>Streptophyta</taxon>
        <taxon>Embryophyta</taxon>
        <taxon>Tracheophyta</taxon>
        <taxon>Spermatophyta</taxon>
        <taxon>Magnoliopsida</taxon>
        <taxon>eudicotyledons</taxon>
        <taxon>Gunneridae</taxon>
        <taxon>Pentapetalae</taxon>
        <taxon>asterids</taxon>
        <taxon>lamiids</taxon>
        <taxon>Solanales</taxon>
        <taxon>Solanaceae</taxon>
        <taxon>Solanoideae</taxon>
        <taxon>Solaneae</taxon>
        <taxon>Solanum</taxon>
    </lineage>
</organism>
<accession>A0A0V0GN33</accession>
<proteinExistence type="predicted"/>
<dbReference type="AlphaFoldDB" id="A0A0V0GN33"/>
<evidence type="ECO:0000313" key="1">
    <source>
        <dbReference type="EMBL" id="JAP09229.1"/>
    </source>
</evidence>